<dbReference type="InterPro" id="IPR003400">
    <property type="entry name" value="ExbD"/>
</dbReference>
<dbReference type="Pfam" id="PF02472">
    <property type="entry name" value="ExbD"/>
    <property type="match status" value="1"/>
</dbReference>
<evidence type="ECO:0000256" key="7">
    <source>
        <dbReference type="RuleBase" id="RU003879"/>
    </source>
</evidence>
<dbReference type="EMBL" id="PDSK01000090">
    <property type="protein sequence ID" value="PIE34358.1"/>
    <property type="molecule type" value="Genomic_DNA"/>
</dbReference>
<comment type="similarity">
    <text evidence="2 7">Belongs to the ExbD/TolR family.</text>
</comment>
<sequence length="142" mass="15737">MSKVFTSKKTHVTLSEVNVIPLVDIVFTLLIIFMILAPVIHKGIDVQVPESSTGEAIQDKEQYIVSITKEGTIWFNEQEISLETLPDSLQHVTEHDTIYVQSDTTIPYGTVVEVISAIKEQGIRQVGLVTTPRVASSEDVTK</sequence>
<dbReference type="Gene3D" id="3.30.420.270">
    <property type="match status" value="1"/>
</dbReference>
<accession>A0A2G6KFA0</accession>
<evidence type="ECO:0000313" key="10">
    <source>
        <dbReference type="Proteomes" id="UP000230821"/>
    </source>
</evidence>
<dbReference type="GO" id="GO:0005886">
    <property type="term" value="C:plasma membrane"/>
    <property type="evidence" value="ECO:0007669"/>
    <property type="project" value="UniProtKB-SubCell"/>
</dbReference>
<dbReference type="GO" id="GO:0022857">
    <property type="term" value="F:transmembrane transporter activity"/>
    <property type="evidence" value="ECO:0007669"/>
    <property type="project" value="InterPro"/>
</dbReference>
<evidence type="ECO:0008006" key="11">
    <source>
        <dbReference type="Google" id="ProtNLM"/>
    </source>
</evidence>
<dbReference type="AlphaFoldDB" id="A0A2G6KFA0"/>
<keyword evidence="5 8" id="KW-1133">Transmembrane helix</keyword>
<evidence type="ECO:0000256" key="4">
    <source>
        <dbReference type="ARBA" id="ARBA00022692"/>
    </source>
</evidence>
<protein>
    <recommendedName>
        <fullName evidence="11">Biopolymer transporter ExbD</fullName>
    </recommendedName>
</protein>
<keyword evidence="7" id="KW-0813">Transport</keyword>
<proteinExistence type="inferred from homology"/>
<organism evidence="9 10">
    <name type="scientific">candidate division KSB3 bacterium</name>
    <dbReference type="NCBI Taxonomy" id="2044937"/>
    <lineage>
        <taxon>Bacteria</taxon>
        <taxon>candidate division KSB3</taxon>
    </lineage>
</organism>
<evidence type="ECO:0000256" key="2">
    <source>
        <dbReference type="ARBA" id="ARBA00005811"/>
    </source>
</evidence>
<reference evidence="9 10" key="1">
    <citation type="submission" date="2017-10" db="EMBL/GenBank/DDBJ databases">
        <title>Novel microbial diversity and functional potential in the marine mammal oral microbiome.</title>
        <authorList>
            <person name="Dudek N.K."/>
            <person name="Sun C.L."/>
            <person name="Burstein D."/>
            <person name="Kantor R.S."/>
            <person name="Aliaga Goltsman D.S."/>
            <person name="Bik E.M."/>
            <person name="Thomas B.C."/>
            <person name="Banfield J.F."/>
            <person name="Relman D.A."/>
        </authorList>
    </citation>
    <scope>NUCLEOTIDE SEQUENCE [LARGE SCALE GENOMIC DNA]</scope>
    <source>
        <strain evidence="9">DOLJORAL78_47_16</strain>
    </source>
</reference>
<gene>
    <name evidence="9" type="ORF">CSA56_08225</name>
</gene>
<dbReference type="PANTHER" id="PTHR30558">
    <property type="entry name" value="EXBD MEMBRANE COMPONENT OF PMF-DRIVEN MACROMOLECULE IMPORT SYSTEM"/>
    <property type="match status" value="1"/>
</dbReference>
<keyword evidence="4 7" id="KW-0812">Transmembrane</keyword>
<evidence type="ECO:0000256" key="1">
    <source>
        <dbReference type="ARBA" id="ARBA00004162"/>
    </source>
</evidence>
<evidence type="ECO:0000313" key="9">
    <source>
        <dbReference type="EMBL" id="PIE34358.1"/>
    </source>
</evidence>
<comment type="subcellular location">
    <subcellularLocation>
        <location evidence="1">Cell membrane</location>
        <topology evidence="1">Single-pass membrane protein</topology>
    </subcellularLocation>
    <subcellularLocation>
        <location evidence="7">Cell membrane</location>
        <topology evidence="7">Single-pass type II membrane protein</topology>
    </subcellularLocation>
</comment>
<evidence type="ECO:0000256" key="8">
    <source>
        <dbReference type="SAM" id="Phobius"/>
    </source>
</evidence>
<keyword evidence="3" id="KW-1003">Cell membrane</keyword>
<dbReference type="Proteomes" id="UP000230821">
    <property type="component" value="Unassembled WGS sequence"/>
</dbReference>
<keyword evidence="7" id="KW-0653">Protein transport</keyword>
<evidence type="ECO:0000256" key="6">
    <source>
        <dbReference type="ARBA" id="ARBA00023136"/>
    </source>
</evidence>
<evidence type="ECO:0000256" key="3">
    <source>
        <dbReference type="ARBA" id="ARBA00022475"/>
    </source>
</evidence>
<comment type="caution">
    <text evidence="9">The sequence shown here is derived from an EMBL/GenBank/DDBJ whole genome shotgun (WGS) entry which is preliminary data.</text>
</comment>
<evidence type="ECO:0000256" key="5">
    <source>
        <dbReference type="ARBA" id="ARBA00022989"/>
    </source>
</evidence>
<name>A0A2G6KFA0_9BACT</name>
<feature type="transmembrane region" description="Helical" evidence="8">
    <location>
        <begin position="20"/>
        <end position="40"/>
    </location>
</feature>
<dbReference type="GO" id="GO:0015031">
    <property type="term" value="P:protein transport"/>
    <property type="evidence" value="ECO:0007669"/>
    <property type="project" value="UniProtKB-KW"/>
</dbReference>
<keyword evidence="6 8" id="KW-0472">Membrane</keyword>
<dbReference type="PANTHER" id="PTHR30558:SF7">
    <property type="entry name" value="TOL-PAL SYSTEM PROTEIN TOLR"/>
    <property type="match status" value="1"/>
</dbReference>